<name>A0A0F8XWA7_9ZZZZ</name>
<dbReference type="AlphaFoldDB" id="A0A0F8XWA7"/>
<sequence>QLEPSGIRLLQQGVGYEALIKDRL</sequence>
<comment type="caution">
    <text evidence="1">The sequence shown here is derived from an EMBL/GenBank/DDBJ whole genome shotgun (WGS) entry which is preliminary data.</text>
</comment>
<proteinExistence type="predicted"/>
<evidence type="ECO:0000313" key="1">
    <source>
        <dbReference type="EMBL" id="KKK73258.1"/>
    </source>
</evidence>
<dbReference type="EMBL" id="LAZR01056866">
    <property type="protein sequence ID" value="KKK73258.1"/>
    <property type="molecule type" value="Genomic_DNA"/>
</dbReference>
<organism evidence="1">
    <name type="scientific">marine sediment metagenome</name>
    <dbReference type="NCBI Taxonomy" id="412755"/>
    <lineage>
        <taxon>unclassified sequences</taxon>
        <taxon>metagenomes</taxon>
        <taxon>ecological metagenomes</taxon>
    </lineage>
</organism>
<protein>
    <submittedName>
        <fullName evidence="1">Uncharacterized protein</fullName>
    </submittedName>
</protein>
<feature type="non-terminal residue" evidence="1">
    <location>
        <position position="1"/>
    </location>
</feature>
<reference evidence="1" key="1">
    <citation type="journal article" date="2015" name="Nature">
        <title>Complex archaea that bridge the gap between prokaryotes and eukaryotes.</title>
        <authorList>
            <person name="Spang A."/>
            <person name="Saw J.H."/>
            <person name="Jorgensen S.L."/>
            <person name="Zaremba-Niedzwiedzka K."/>
            <person name="Martijn J."/>
            <person name="Lind A.E."/>
            <person name="van Eijk R."/>
            <person name="Schleper C."/>
            <person name="Guy L."/>
            <person name="Ettema T.J."/>
        </authorList>
    </citation>
    <scope>NUCLEOTIDE SEQUENCE</scope>
</reference>
<accession>A0A0F8XWA7</accession>
<gene>
    <name evidence="1" type="ORF">LCGC14_2895600</name>
</gene>